<dbReference type="AlphaFoldDB" id="A0A1J5HJN6"/>
<keyword evidence="1" id="KW-0255">Endonuclease</keyword>
<accession>A0A1J5HJN6</accession>
<reference evidence="1 2" key="1">
    <citation type="journal article" date="2016" name="Environ. Microbiol.">
        <title>Genomic resolution of a cold subsurface aquifer community provides metabolic insights for novel microbes adapted to high CO concentrations.</title>
        <authorList>
            <person name="Probst A.J."/>
            <person name="Castelle C.J."/>
            <person name="Singh A."/>
            <person name="Brown C.T."/>
            <person name="Anantharaman K."/>
            <person name="Sharon I."/>
            <person name="Hug L.A."/>
            <person name="Burstein D."/>
            <person name="Emerson J.B."/>
            <person name="Thomas B.C."/>
            <person name="Banfield J.F."/>
        </authorList>
    </citation>
    <scope>NUCLEOTIDE SEQUENCE [LARGE SCALE GENOMIC DNA]</scope>
    <source>
        <strain evidence="1">CG2_30_33_16</strain>
    </source>
</reference>
<name>A0A1J5HJN6_9BACT</name>
<sequence length="197" mass="22549">MKIKISFLDIKKSLKSPTYNFPKYSTQILNLANQNAQATRPKAVGQLSDLIQEFHGKDIKEWEEWYIKKYPDALSIAAIKITEMIKNLKDSIIKINKEIINEWLKDLVIVKTFIGLKFQEAILKKGAEIVKKNYRLSNPSEESKGIDGFIGGIPVSIKPITYKAKKGLNEEINAVIVYYEKLKDGIEIDFSELVKKE</sequence>
<dbReference type="InterPro" id="IPR019068">
    <property type="entry name" value="Restrct_endonuc_II_MjaI"/>
</dbReference>
<dbReference type="Proteomes" id="UP000183758">
    <property type="component" value="Unassembled WGS sequence"/>
</dbReference>
<keyword evidence="1" id="KW-0378">Hydrolase</keyword>
<gene>
    <name evidence="1" type="ORF">AUK04_01205</name>
</gene>
<keyword evidence="1" id="KW-0540">Nuclease</keyword>
<evidence type="ECO:0000313" key="1">
    <source>
        <dbReference type="EMBL" id="OIP85369.1"/>
    </source>
</evidence>
<dbReference type="GO" id="GO:0009307">
    <property type="term" value="P:DNA restriction-modification system"/>
    <property type="evidence" value="ECO:0007669"/>
    <property type="project" value="InterPro"/>
</dbReference>
<proteinExistence type="predicted"/>
<dbReference type="GO" id="GO:0003677">
    <property type="term" value="F:DNA binding"/>
    <property type="evidence" value="ECO:0007669"/>
    <property type="project" value="InterPro"/>
</dbReference>
<dbReference type="GO" id="GO:0009036">
    <property type="term" value="F:type II site-specific deoxyribonuclease activity"/>
    <property type="evidence" value="ECO:0007669"/>
    <property type="project" value="InterPro"/>
</dbReference>
<comment type="caution">
    <text evidence="1">The sequence shown here is derived from an EMBL/GenBank/DDBJ whole genome shotgun (WGS) entry which is preliminary data.</text>
</comment>
<protein>
    <submittedName>
        <fullName evidence="1">Restriction endonuclease</fullName>
    </submittedName>
</protein>
<dbReference type="EMBL" id="MNZM01000028">
    <property type="protein sequence ID" value="OIP85369.1"/>
    <property type="molecule type" value="Genomic_DNA"/>
</dbReference>
<organism evidence="1 2">
    <name type="scientific">Candidatus Roizmanbacteria bacterium CG2_30_33_16</name>
    <dbReference type="NCBI Taxonomy" id="1805340"/>
    <lineage>
        <taxon>Bacteria</taxon>
        <taxon>Candidatus Roizmaniibacteriota</taxon>
    </lineage>
</organism>
<evidence type="ECO:0000313" key="2">
    <source>
        <dbReference type="Proteomes" id="UP000183758"/>
    </source>
</evidence>
<dbReference type="Pfam" id="PF09568">
    <property type="entry name" value="RE_MjaI"/>
    <property type="match status" value="1"/>
</dbReference>